<accession>A0A2T4AE44</accession>
<evidence type="ECO:0000313" key="2">
    <source>
        <dbReference type="Proteomes" id="UP000241690"/>
    </source>
</evidence>
<organism evidence="1 2">
    <name type="scientific">Trichoderma harzianum CBS 226.95</name>
    <dbReference type="NCBI Taxonomy" id="983964"/>
    <lineage>
        <taxon>Eukaryota</taxon>
        <taxon>Fungi</taxon>
        <taxon>Dikarya</taxon>
        <taxon>Ascomycota</taxon>
        <taxon>Pezizomycotina</taxon>
        <taxon>Sordariomycetes</taxon>
        <taxon>Hypocreomycetidae</taxon>
        <taxon>Hypocreales</taxon>
        <taxon>Hypocreaceae</taxon>
        <taxon>Trichoderma</taxon>
    </lineage>
</organism>
<dbReference type="AlphaFoldDB" id="A0A2T4AE44"/>
<reference evidence="1 2" key="1">
    <citation type="submission" date="2016-07" db="EMBL/GenBank/DDBJ databases">
        <title>Multiple horizontal gene transfer events from other fungi enriched the ability of initially mycotrophic Trichoderma (Ascomycota) to feed on dead plant biomass.</title>
        <authorList>
            <consortium name="DOE Joint Genome Institute"/>
            <person name="Aerts A."/>
            <person name="Atanasova L."/>
            <person name="Chenthamara K."/>
            <person name="Zhang J."/>
            <person name="Grujic M."/>
            <person name="Henrissat B."/>
            <person name="Kuo A."/>
            <person name="Salamov A."/>
            <person name="Lipzen A."/>
            <person name="Labutti K."/>
            <person name="Barry K."/>
            <person name="Miao Y."/>
            <person name="Rahimi M.J."/>
            <person name="Shen Q."/>
            <person name="Grigoriev I.V."/>
            <person name="Kubicek C.P."/>
            <person name="Druzhinina I.S."/>
        </authorList>
    </citation>
    <scope>NUCLEOTIDE SEQUENCE [LARGE SCALE GENOMIC DNA]</scope>
    <source>
        <strain evidence="1 2">CBS 226.95</strain>
    </source>
</reference>
<dbReference type="EMBL" id="KZ679679">
    <property type="protein sequence ID" value="PTB55351.1"/>
    <property type="molecule type" value="Genomic_DNA"/>
</dbReference>
<protein>
    <submittedName>
        <fullName evidence="1">Uncharacterized protein</fullName>
    </submittedName>
</protein>
<proteinExistence type="predicted"/>
<dbReference type="RefSeq" id="XP_024775028.1">
    <property type="nucleotide sequence ID" value="XM_024914858.1"/>
</dbReference>
<evidence type="ECO:0000313" key="1">
    <source>
        <dbReference type="EMBL" id="PTB55351.1"/>
    </source>
</evidence>
<gene>
    <name evidence="1" type="ORF">M431DRAFT_399023</name>
</gene>
<keyword evidence="2" id="KW-1185">Reference proteome</keyword>
<name>A0A2T4AE44_TRIHA</name>
<dbReference type="GeneID" id="36623424"/>
<dbReference type="Proteomes" id="UP000241690">
    <property type="component" value="Unassembled WGS sequence"/>
</dbReference>
<sequence>MYFIRWLGISRLSRHPLFHLIHRPSLAIPLLQENAPPKQTRAILDSSLTRQKSITTSTSSTYTCYLPVPVDSLSPPPQISSRARPTPSKMEMALLHLLPGFLVGERWRKAHQWIASSTYAGRTMMPHEQSIHACMYSYVCTFFHRLFLYQPLPCWEAPLSLNPSAAICYSQCVLIQYSMPVNACSADTRLNFQLREGLACHQKDRGHQKLGEYEK</sequence>